<dbReference type="SUPFAM" id="SSF161098">
    <property type="entry name" value="MetI-like"/>
    <property type="match status" value="1"/>
</dbReference>
<evidence type="ECO:0000313" key="10">
    <source>
        <dbReference type="Proteomes" id="UP000256977"/>
    </source>
</evidence>
<dbReference type="PANTHER" id="PTHR43744">
    <property type="entry name" value="ABC TRANSPORTER PERMEASE PROTEIN MG189-RELATED-RELATED"/>
    <property type="match status" value="1"/>
</dbReference>
<dbReference type="EMBL" id="QRDZ01000032">
    <property type="protein sequence ID" value="RED59105.1"/>
    <property type="molecule type" value="Genomic_DNA"/>
</dbReference>
<feature type="transmembrane region" description="Helical" evidence="7">
    <location>
        <begin position="139"/>
        <end position="159"/>
    </location>
</feature>
<dbReference type="Gene3D" id="1.10.3720.10">
    <property type="entry name" value="MetI-like"/>
    <property type="match status" value="1"/>
</dbReference>
<keyword evidence="6 7" id="KW-0472">Membrane</keyword>
<keyword evidence="10" id="KW-1185">Reference proteome</keyword>
<evidence type="ECO:0000256" key="3">
    <source>
        <dbReference type="ARBA" id="ARBA00022475"/>
    </source>
</evidence>
<dbReference type="OrthoDB" id="151346at2"/>
<dbReference type="GO" id="GO:0005886">
    <property type="term" value="C:plasma membrane"/>
    <property type="evidence" value="ECO:0007669"/>
    <property type="project" value="UniProtKB-SubCell"/>
</dbReference>
<dbReference type="PANTHER" id="PTHR43744:SF12">
    <property type="entry name" value="ABC TRANSPORTER PERMEASE PROTEIN MG189-RELATED"/>
    <property type="match status" value="1"/>
</dbReference>
<feature type="transmembrane region" description="Helical" evidence="7">
    <location>
        <begin position="180"/>
        <end position="202"/>
    </location>
</feature>
<evidence type="ECO:0000256" key="7">
    <source>
        <dbReference type="RuleBase" id="RU363032"/>
    </source>
</evidence>
<dbReference type="AlphaFoldDB" id="A0A3D9IBS3"/>
<comment type="subcellular location">
    <subcellularLocation>
        <location evidence="1 7">Cell membrane</location>
        <topology evidence="1 7">Multi-pass membrane protein</topology>
    </subcellularLocation>
</comment>
<evidence type="ECO:0000256" key="2">
    <source>
        <dbReference type="ARBA" id="ARBA00022448"/>
    </source>
</evidence>
<sequence length="275" mass="30180">MSMRKTAEIIRYAFVILMLAATFYPILFMLFTSVKSTGSLAINFFLPDFTAVHFENFRTAAPKVLPYIGNSVKVSLLTVAGILFVSAGSAYIFARFTFPGKAILYQVLLATMMIPIVLTFVPSYLLVRDLGLLNSHSALILPGIAVGLAFAMLLLRTFFESIDQGLIEAARIDGAREIRILLQLVLPLTVPMIATVSILSILRTWNDFLWPLVTISRDSLRTLPIGLAFLVDKPGSNQFTVMMAGYTLASIPLVVLFLFAMKPFMDGINAGAIKG</sequence>
<feature type="transmembrane region" description="Helical" evidence="7">
    <location>
        <begin position="12"/>
        <end position="31"/>
    </location>
</feature>
<feature type="transmembrane region" description="Helical" evidence="7">
    <location>
        <begin position="239"/>
        <end position="260"/>
    </location>
</feature>
<feature type="transmembrane region" description="Helical" evidence="7">
    <location>
        <begin position="74"/>
        <end position="94"/>
    </location>
</feature>
<comment type="similarity">
    <text evidence="7">Belongs to the binding-protein-dependent transport system permease family.</text>
</comment>
<evidence type="ECO:0000259" key="8">
    <source>
        <dbReference type="PROSITE" id="PS50928"/>
    </source>
</evidence>
<feature type="transmembrane region" description="Helical" evidence="7">
    <location>
        <begin position="103"/>
        <end position="127"/>
    </location>
</feature>
<keyword evidence="2 7" id="KW-0813">Transport</keyword>
<dbReference type="CDD" id="cd06261">
    <property type="entry name" value="TM_PBP2"/>
    <property type="match status" value="1"/>
</dbReference>
<dbReference type="Proteomes" id="UP000256977">
    <property type="component" value="Unassembled WGS sequence"/>
</dbReference>
<gene>
    <name evidence="9" type="ORF">DFP98_13227</name>
</gene>
<keyword evidence="5 7" id="KW-1133">Transmembrane helix</keyword>
<evidence type="ECO:0000256" key="6">
    <source>
        <dbReference type="ARBA" id="ARBA00023136"/>
    </source>
</evidence>
<dbReference type="RefSeq" id="WP_116064359.1">
    <property type="nucleotide sequence ID" value="NZ_QRDZ01000032.1"/>
</dbReference>
<dbReference type="GO" id="GO:0055085">
    <property type="term" value="P:transmembrane transport"/>
    <property type="evidence" value="ECO:0007669"/>
    <property type="project" value="InterPro"/>
</dbReference>
<protein>
    <submittedName>
        <fullName evidence="9">Multiple sugar transport system permease protein/sn-glycerol 3-phosphate transport system permease protein</fullName>
    </submittedName>
</protein>
<dbReference type="InterPro" id="IPR035906">
    <property type="entry name" value="MetI-like_sf"/>
</dbReference>
<dbReference type="PROSITE" id="PS50928">
    <property type="entry name" value="ABC_TM1"/>
    <property type="match status" value="1"/>
</dbReference>
<name>A0A3D9IBS3_9BACL</name>
<keyword evidence="4 7" id="KW-0812">Transmembrane</keyword>
<proteinExistence type="inferred from homology"/>
<evidence type="ECO:0000313" key="9">
    <source>
        <dbReference type="EMBL" id="RED59105.1"/>
    </source>
</evidence>
<evidence type="ECO:0000256" key="5">
    <source>
        <dbReference type="ARBA" id="ARBA00022989"/>
    </source>
</evidence>
<feature type="domain" description="ABC transmembrane type-1" evidence="8">
    <location>
        <begin position="68"/>
        <end position="260"/>
    </location>
</feature>
<dbReference type="Pfam" id="PF00528">
    <property type="entry name" value="BPD_transp_1"/>
    <property type="match status" value="1"/>
</dbReference>
<reference evidence="9 10" key="1">
    <citation type="submission" date="2018-07" db="EMBL/GenBank/DDBJ databases">
        <title>Genomic Encyclopedia of Type Strains, Phase III (KMG-III): the genomes of soil and plant-associated and newly described type strains.</title>
        <authorList>
            <person name="Whitman W."/>
        </authorList>
    </citation>
    <scope>NUCLEOTIDE SEQUENCE [LARGE SCALE GENOMIC DNA]</scope>
    <source>
        <strain evidence="9 10">CECT 7287</strain>
    </source>
</reference>
<keyword evidence="9" id="KW-0762">Sugar transport</keyword>
<evidence type="ECO:0000256" key="4">
    <source>
        <dbReference type="ARBA" id="ARBA00022692"/>
    </source>
</evidence>
<organism evidence="9 10">
    <name type="scientific">Cohnella phaseoli</name>
    <dbReference type="NCBI Taxonomy" id="456490"/>
    <lineage>
        <taxon>Bacteria</taxon>
        <taxon>Bacillati</taxon>
        <taxon>Bacillota</taxon>
        <taxon>Bacilli</taxon>
        <taxon>Bacillales</taxon>
        <taxon>Paenibacillaceae</taxon>
        <taxon>Cohnella</taxon>
    </lineage>
</organism>
<comment type="caution">
    <text evidence="9">The sequence shown here is derived from an EMBL/GenBank/DDBJ whole genome shotgun (WGS) entry which is preliminary data.</text>
</comment>
<dbReference type="InterPro" id="IPR000515">
    <property type="entry name" value="MetI-like"/>
</dbReference>
<keyword evidence="3" id="KW-1003">Cell membrane</keyword>
<evidence type="ECO:0000256" key="1">
    <source>
        <dbReference type="ARBA" id="ARBA00004651"/>
    </source>
</evidence>
<accession>A0A3D9IBS3</accession>